<protein>
    <submittedName>
        <fullName evidence="1">22523_t:CDS:1</fullName>
    </submittedName>
</protein>
<evidence type="ECO:0000313" key="2">
    <source>
        <dbReference type="Proteomes" id="UP000789920"/>
    </source>
</evidence>
<organism evidence="1 2">
    <name type="scientific">Racocetra persica</name>
    <dbReference type="NCBI Taxonomy" id="160502"/>
    <lineage>
        <taxon>Eukaryota</taxon>
        <taxon>Fungi</taxon>
        <taxon>Fungi incertae sedis</taxon>
        <taxon>Mucoromycota</taxon>
        <taxon>Glomeromycotina</taxon>
        <taxon>Glomeromycetes</taxon>
        <taxon>Diversisporales</taxon>
        <taxon>Gigasporaceae</taxon>
        <taxon>Racocetra</taxon>
    </lineage>
</organism>
<comment type="caution">
    <text evidence="1">The sequence shown here is derived from an EMBL/GenBank/DDBJ whole genome shotgun (WGS) entry which is preliminary data.</text>
</comment>
<dbReference type="EMBL" id="CAJVQC010039371">
    <property type="protein sequence ID" value="CAG8768382.1"/>
    <property type="molecule type" value="Genomic_DNA"/>
</dbReference>
<gene>
    <name evidence="1" type="ORF">RPERSI_LOCUS16096</name>
</gene>
<proteinExistence type="predicted"/>
<feature type="non-terminal residue" evidence="1">
    <location>
        <position position="1"/>
    </location>
</feature>
<dbReference type="Proteomes" id="UP000789920">
    <property type="component" value="Unassembled WGS sequence"/>
</dbReference>
<accession>A0ACA9QXS2</accession>
<sequence>EVVDCMIELLKSMLVATELLLLSSYLTISDICLTFLKLLHHLNKYWSMLEESTMIATILDLSFKLIIFSFDDKDAALTSL</sequence>
<reference evidence="1" key="1">
    <citation type="submission" date="2021-06" db="EMBL/GenBank/DDBJ databases">
        <authorList>
            <person name="Kallberg Y."/>
            <person name="Tangrot J."/>
            <person name="Rosling A."/>
        </authorList>
    </citation>
    <scope>NUCLEOTIDE SEQUENCE</scope>
    <source>
        <strain evidence="1">MA461A</strain>
    </source>
</reference>
<evidence type="ECO:0000313" key="1">
    <source>
        <dbReference type="EMBL" id="CAG8768382.1"/>
    </source>
</evidence>
<name>A0ACA9QXS2_9GLOM</name>
<keyword evidence="2" id="KW-1185">Reference proteome</keyword>